<dbReference type="SUPFAM" id="SSF46785">
    <property type="entry name" value="Winged helix' DNA-binding domain"/>
    <property type="match status" value="1"/>
</dbReference>
<evidence type="ECO:0000259" key="4">
    <source>
        <dbReference type="PROSITE" id="PS51078"/>
    </source>
</evidence>
<organism evidence="5 6">
    <name type="scientific">Paraconexibacter antarcticus</name>
    <dbReference type="NCBI Taxonomy" id="2949664"/>
    <lineage>
        <taxon>Bacteria</taxon>
        <taxon>Bacillati</taxon>
        <taxon>Actinomycetota</taxon>
        <taxon>Thermoleophilia</taxon>
        <taxon>Solirubrobacterales</taxon>
        <taxon>Paraconexibacteraceae</taxon>
        <taxon>Paraconexibacter</taxon>
    </lineage>
</organism>
<dbReference type="PROSITE" id="PS51078">
    <property type="entry name" value="ICLR_ED"/>
    <property type="match status" value="1"/>
</dbReference>
<dbReference type="EMBL" id="CP098502">
    <property type="protein sequence ID" value="UTI63631.1"/>
    <property type="molecule type" value="Genomic_DNA"/>
</dbReference>
<dbReference type="PANTHER" id="PTHR30136:SF2">
    <property type="entry name" value="TRANSCRIPTIONAL REGULATOR ICLR"/>
    <property type="match status" value="1"/>
</dbReference>
<evidence type="ECO:0000256" key="3">
    <source>
        <dbReference type="ARBA" id="ARBA00023163"/>
    </source>
</evidence>
<dbReference type="Gene3D" id="3.30.450.40">
    <property type="match status" value="1"/>
</dbReference>
<gene>
    <name evidence="5" type="ORF">NBH00_20085</name>
</gene>
<keyword evidence="1" id="KW-0805">Transcription regulation</keyword>
<dbReference type="InterPro" id="IPR005471">
    <property type="entry name" value="Tscrpt_reg_IclR_N"/>
</dbReference>
<evidence type="ECO:0000313" key="6">
    <source>
        <dbReference type="Proteomes" id="UP001056035"/>
    </source>
</evidence>
<protein>
    <submittedName>
        <fullName evidence="5">IclR family transcriptional regulator</fullName>
    </submittedName>
</protein>
<dbReference type="InterPro" id="IPR014757">
    <property type="entry name" value="Tscrpt_reg_IclR_C"/>
</dbReference>
<dbReference type="Pfam" id="PF09339">
    <property type="entry name" value="HTH_IclR"/>
    <property type="match status" value="1"/>
</dbReference>
<reference evidence="5 6" key="1">
    <citation type="submission" date="2022-06" db="EMBL/GenBank/DDBJ databases">
        <title>Paraconexibacter antarcticus.</title>
        <authorList>
            <person name="Kim C.S."/>
        </authorList>
    </citation>
    <scope>NUCLEOTIDE SEQUENCE [LARGE SCALE GENOMIC DNA]</scope>
    <source>
        <strain evidence="5 6">02-257</strain>
    </source>
</reference>
<feature type="domain" description="IclR-ED" evidence="4">
    <location>
        <begin position="64"/>
        <end position="258"/>
    </location>
</feature>
<dbReference type="Proteomes" id="UP001056035">
    <property type="component" value="Chromosome"/>
</dbReference>
<accession>A0ABY5DRS0</accession>
<dbReference type="SMART" id="SM00346">
    <property type="entry name" value="HTH_ICLR"/>
    <property type="match status" value="1"/>
</dbReference>
<dbReference type="InterPro" id="IPR050707">
    <property type="entry name" value="HTH_MetabolicPath_Reg"/>
</dbReference>
<dbReference type="SUPFAM" id="SSF55781">
    <property type="entry name" value="GAF domain-like"/>
    <property type="match status" value="1"/>
</dbReference>
<evidence type="ECO:0000313" key="5">
    <source>
        <dbReference type="EMBL" id="UTI63631.1"/>
    </source>
</evidence>
<dbReference type="Gene3D" id="1.10.10.10">
    <property type="entry name" value="Winged helix-like DNA-binding domain superfamily/Winged helix DNA-binding domain"/>
    <property type="match status" value="1"/>
</dbReference>
<keyword evidence="6" id="KW-1185">Reference proteome</keyword>
<evidence type="ECO:0000256" key="2">
    <source>
        <dbReference type="ARBA" id="ARBA00023125"/>
    </source>
</evidence>
<keyword evidence="3" id="KW-0804">Transcription</keyword>
<sequence length="258" mass="27388">MLLTVKNVGRILDLYDLDQPELGPTEVAAKLAMSKSKAHLLLTSMAEIGLLRRGHGGRYAIGWRALSLERLVTGNAPFRPLARAMALRLARHCGEMIHVAALDSGRVVYVDRVPGARAAAVPVSAVGATLPAHCSGVGKLLLAHLEPAEIDAVLDQHGMPQLTVATICDREALYAELHRIRRDGVAFDREEVQRGLSCVAAPIVDADGHVVAAMSISAPTARFGQQEHAYRATIVGAAEGVSRQLRAAVLPEAAAVLS</sequence>
<dbReference type="InterPro" id="IPR036390">
    <property type="entry name" value="WH_DNA-bd_sf"/>
</dbReference>
<dbReference type="Pfam" id="PF01614">
    <property type="entry name" value="IclR_C"/>
    <property type="match status" value="1"/>
</dbReference>
<proteinExistence type="predicted"/>
<keyword evidence="2" id="KW-0238">DNA-binding</keyword>
<dbReference type="InterPro" id="IPR036388">
    <property type="entry name" value="WH-like_DNA-bd_sf"/>
</dbReference>
<evidence type="ECO:0000256" key="1">
    <source>
        <dbReference type="ARBA" id="ARBA00023015"/>
    </source>
</evidence>
<dbReference type="RefSeq" id="WP_254570356.1">
    <property type="nucleotide sequence ID" value="NZ_CP098502.1"/>
</dbReference>
<dbReference type="InterPro" id="IPR029016">
    <property type="entry name" value="GAF-like_dom_sf"/>
</dbReference>
<dbReference type="PANTHER" id="PTHR30136">
    <property type="entry name" value="HELIX-TURN-HELIX TRANSCRIPTIONAL REGULATOR, ICLR FAMILY"/>
    <property type="match status" value="1"/>
</dbReference>
<name>A0ABY5DRS0_9ACTN</name>